<feature type="transmembrane region" description="Helical" evidence="8">
    <location>
        <begin position="233"/>
        <end position="255"/>
    </location>
</feature>
<evidence type="ECO:0000256" key="1">
    <source>
        <dbReference type="ARBA" id="ARBA00004651"/>
    </source>
</evidence>
<organism evidence="10 11">
    <name type="scientific">Gilvimarinus algae</name>
    <dbReference type="NCBI Taxonomy" id="3058037"/>
    <lineage>
        <taxon>Bacteria</taxon>
        <taxon>Pseudomonadati</taxon>
        <taxon>Pseudomonadota</taxon>
        <taxon>Gammaproteobacteria</taxon>
        <taxon>Cellvibrionales</taxon>
        <taxon>Cellvibrionaceae</taxon>
        <taxon>Gilvimarinus</taxon>
    </lineage>
</organism>
<evidence type="ECO:0000256" key="5">
    <source>
        <dbReference type="ARBA" id="ARBA00022692"/>
    </source>
</evidence>
<evidence type="ECO:0000313" key="10">
    <source>
        <dbReference type="EMBL" id="MDO3383453.1"/>
    </source>
</evidence>
<dbReference type="EMBL" id="JAULRT010000062">
    <property type="protein sequence ID" value="MDO3383453.1"/>
    <property type="molecule type" value="Genomic_DNA"/>
</dbReference>
<dbReference type="InterPro" id="IPR051449">
    <property type="entry name" value="ABC-2_transporter_component"/>
</dbReference>
<name>A0ABT8TJB3_9GAMM</name>
<dbReference type="Pfam" id="PF12698">
    <property type="entry name" value="ABC2_membrane_3"/>
    <property type="match status" value="1"/>
</dbReference>
<dbReference type="InterPro" id="IPR013525">
    <property type="entry name" value="ABC2_TM"/>
</dbReference>
<keyword evidence="4" id="KW-1003">Cell membrane</keyword>
<feature type="domain" description="ABC transmembrane type-2" evidence="9">
    <location>
        <begin position="151"/>
        <end position="382"/>
    </location>
</feature>
<evidence type="ECO:0000256" key="3">
    <source>
        <dbReference type="ARBA" id="ARBA00022448"/>
    </source>
</evidence>
<gene>
    <name evidence="10" type="ORF">QWI16_14830</name>
</gene>
<keyword evidence="5 8" id="KW-0812">Transmembrane</keyword>
<keyword evidence="7 8" id="KW-0472">Membrane</keyword>
<evidence type="ECO:0000259" key="9">
    <source>
        <dbReference type="PROSITE" id="PS51012"/>
    </source>
</evidence>
<evidence type="ECO:0000256" key="7">
    <source>
        <dbReference type="ARBA" id="ARBA00023136"/>
    </source>
</evidence>
<evidence type="ECO:0000256" key="6">
    <source>
        <dbReference type="ARBA" id="ARBA00022989"/>
    </source>
</evidence>
<dbReference type="PANTHER" id="PTHR30294:SF38">
    <property type="entry name" value="TRANSPORT PERMEASE PROTEIN"/>
    <property type="match status" value="1"/>
</dbReference>
<feature type="transmembrane region" description="Helical" evidence="8">
    <location>
        <begin position="306"/>
        <end position="325"/>
    </location>
</feature>
<evidence type="ECO:0000256" key="8">
    <source>
        <dbReference type="SAM" id="Phobius"/>
    </source>
</evidence>
<feature type="transmembrane region" description="Helical" evidence="8">
    <location>
        <begin position="361"/>
        <end position="379"/>
    </location>
</feature>
<dbReference type="Proteomes" id="UP001168380">
    <property type="component" value="Unassembled WGS sequence"/>
</dbReference>
<dbReference type="PROSITE" id="PS51012">
    <property type="entry name" value="ABC_TM2"/>
    <property type="match status" value="1"/>
</dbReference>
<comment type="subcellular location">
    <subcellularLocation>
        <location evidence="1">Cell membrane</location>
        <topology evidence="1">Multi-pass membrane protein</topology>
    </subcellularLocation>
</comment>
<protein>
    <submittedName>
        <fullName evidence="10">ABC transporter permease</fullName>
    </submittedName>
</protein>
<proteinExistence type="inferred from homology"/>
<sequence length="386" mass="41778">MSAWTASLRKESLLVIRDWHALALLFLMPCLFIVIMSLALQERFGREAGLQLAGQLHYQSLSADAGRLLDELHRSAQLKLERSDLPLSANDHLFSLSFTPAFDRALAGESDEPGLELRFAPELGTRERLLIRAAVQEAFAVFSTQALALELGYDKNYAEQELLRRWFIAETEAEAGPAQPNAVQQNVPAWLIFAMFFIAVPLSTTVIDERRQRTLARIRTFGAPVWLIYSAKLLPYIVINLLQLLLMLALGAWLLPLAGAEGLSLAVHLPALAAVGLCTSLCALALASVIAAAAKTVAQATAISGSVNILLAAIGGVMIPLFIMPPLMQKIAQLSPMAWALEGFLSVLVRGGGWAQIAHPCLQLLALTLVLGVIAMALIQRGKAHA</sequence>
<comment type="similarity">
    <text evidence="2">Belongs to the ABC-2 integral membrane protein family.</text>
</comment>
<reference evidence="10" key="1">
    <citation type="submission" date="2023-07" db="EMBL/GenBank/DDBJ databases">
        <title>Gilvimarinus algae sp. nov., isolated from the surface of Kelp.</title>
        <authorList>
            <person name="Sun Y.Y."/>
            <person name="Gong Y."/>
            <person name="Du Z.J."/>
        </authorList>
    </citation>
    <scope>NUCLEOTIDE SEQUENCE</scope>
    <source>
        <strain evidence="10">SDUM040014</strain>
    </source>
</reference>
<dbReference type="PANTHER" id="PTHR30294">
    <property type="entry name" value="MEMBRANE COMPONENT OF ABC TRANSPORTER YHHJ-RELATED"/>
    <property type="match status" value="1"/>
</dbReference>
<feature type="transmembrane region" description="Helical" evidence="8">
    <location>
        <begin position="21"/>
        <end position="40"/>
    </location>
</feature>
<dbReference type="RefSeq" id="WP_302714234.1">
    <property type="nucleotide sequence ID" value="NZ_JAULRT010000062.1"/>
</dbReference>
<accession>A0ABT8TJB3</accession>
<evidence type="ECO:0000313" key="11">
    <source>
        <dbReference type="Proteomes" id="UP001168380"/>
    </source>
</evidence>
<feature type="transmembrane region" description="Helical" evidence="8">
    <location>
        <begin position="267"/>
        <end position="294"/>
    </location>
</feature>
<evidence type="ECO:0000256" key="2">
    <source>
        <dbReference type="ARBA" id="ARBA00007783"/>
    </source>
</evidence>
<dbReference type="InterPro" id="IPR047817">
    <property type="entry name" value="ABC2_TM_bact-type"/>
</dbReference>
<keyword evidence="11" id="KW-1185">Reference proteome</keyword>
<keyword evidence="3" id="KW-0813">Transport</keyword>
<keyword evidence="6 8" id="KW-1133">Transmembrane helix</keyword>
<evidence type="ECO:0000256" key="4">
    <source>
        <dbReference type="ARBA" id="ARBA00022475"/>
    </source>
</evidence>
<comment type="caution">
    <text evidence="10">The sequence shown here is derived from an EMBL/GenBank/DDBJ whole genome shotgun (WGS) entry which is preliminary data.</text>
</comment>
<feature type="transmembrane region" description="Helical" evidence="8">
    <location>
        <begin position="187"/>
        <end position="207"/>
    </location>
</feature>